<evidence type="ECO:0000256" key="3">
    <source>
        <dbReference type="ARBA" id="ARBA00023175"/>
    </source>
</evidence>
<dbReference type="PANTHER" id="PTHR47970">
    <property type="entry name" value="KINESIN-LIKE PROTEIN KIF11"/>
    <property type="match status" value="1"/>
</dbReference>
<dbReference type="GO" id="GO:0072686">
    <property type="term" value="C:mitotic spindle"/>
    <property type="evidence" value="ECO:0007669"/>
    <property type="project" value="TreeGrafter"/>
</dbReference>
<dbReference type="PANTHER" id="PTHR47970:SF12">
    <property type="entry name" value="KINESIN FAMILY MEMBER 11"/>
    <property type="match status" value="1"/>
</dbReference>
<evidence type="ECO:0000313" key="8">
    <source>
        <dbReference type="Proteomes" id="UP000789739"/>
    </source>
</evidence>
<dbReference type="GO" id="GO:0000073">
    <property type="term" value="P:initial mitotic spindle pole body separation"/>
    <property type="evidence" value="ECO:0007669"/>
    <property type="project" value="TreeGrafter"/>
</dbReference>
<dbReference type="InterPro" id="IPR001752">
    <property type="entry name" value="Kinesin_motor_dom"/>
</dbReference>
<keyword evidence="2" id="KW-0963">Cytoplasm</keyword>
<evidence type="ECO:0000259" key="6">
    <source>
        <dbReference type="PROSITE" id="PS50067"/>
    </source>
</evidence>
<dbReference type="InterPro" id="IPR036961">
    <property type="entry name" value="Kinesin_motor_dom_sf"/>
</dbReference>
<keyword evidence="8" id="KW-1185">Reference proteome</keyword>
<protein>
    <submittedName>
        <fullName evidence="7">2676_t:CDS:1</fullName>
    </submittedName>
</protein>
<proteinExistence type="inferred from homology"/>
<dbReference type="GO" id="GO:0008574">
    <property type="term" value="F:plus-end-directed microtubule motor activity"/>
    <property type="evidence" value="ECO:0007669"/>
    <property type="project" value="TreeGrafter"/>
</dbReference>
<dbReference type="GO" id="GO:0008017">
    <property type="term" value="F:microtubule binding"/>
    <property type="evidence" value="ECO:0007669"/>
    <property type="project" value="InterPro"/>
</dbReference>
<dbReference type="GO" id="GO:0007018">
    <property type="term" value="P:microtubule-based movement"/>
    <property type="evidence" value="ECO:0007669"/>
    <property type="project" value="InterPro"/>
</dbReference>
<dbReference type="InterPro" id="IPR047149">
    <property type="entry name" value="KIF11-like"/>
</dbReference>
<dbReference type="GO" id="GO:0005876">
    <property type="term" value="C:spindle microtubule"/>
    <property type="evidence" value="ECO:0007669"/>
    <property type="project" value="TreeGrafter"/>
</dbReference>
<accession>A0A9N8VY49</accession>
<dbReference type="EMBL" id="CAJVPI010000050">
    <property type="protein sequence ID" value="CAG8467045.1"/>
    <property type="molecule type" value="Genomic_DNA"/>
</dbReference>
<dbReference type="PROSITE" id="PS50067">
    <property type="entry name" value="KINESIN_MOTOR_2"/>
    <property type="match status" value="1"/>
</dbReference>
<dbReference type="Proteomes" id="UP000789739">
    <property type="component" value="Unassembled WGS sequence"/>
</dbReference>
<evidence type="ECO:0000313" key="7">
    <source>
        <dbReference type="EMBL" id="CAG8467045.1"/>
    </source>
</evidence>
<dbReference type="GO" id="GO:0005634">
    <property type="term" value="C:nucleus"/>
    <property type="evidence" value="ECO:0007669"/>
    <property type="project" value="TreeGrafter"/>
</dbReference>
<gene>
    <name evidence="7" type="ORF">PBRASI_LOCUS884</name>
</gene>
<evidence type="ECO:0000256" key="2">
    <source>
        <dbReference type="ARBA" id="ARBA00022490"/>
    </source>
</evidence>
<dbReference type="Gene3D" id="3.40.850.10">
    <property type="entry name" value="Kinesin motor domain"/>
    <property type="match status" value="1"/>
</dbReference>
<sequence length="90" mass="10319">MEKTGEKEANIQVVVRCRERNEREEKENSPIVVFTGLDARGREVQLRTSPLDKIPNKSFFFDRVFGPDANQQLIYQEIVVPILEEASIGV</sequence>
<evidence type="ECO:0000256" key="1">
    <source>
        <dbReference type="ARBA" id="ARBA00004245"/>
    </source>
</evidence>
<dbReference type="SUPFAM" id="SSF52540">
    <property type="entry name" value="P-loop containing nucleoside triphosphate hydrolases"/>
    <property type="match status" value="1"/>
</dbReference>
<evidence type="ECO:0000256" key="4">
    <source>
        <dbReference type="ARBA" id="ARBA00023212"/>
    </source>
</evidence>
<comment type="similarity">
    <text evidence="5">Belongs to the TRAFAC class myosin-kinesin ATPase superfamily. Kinesin family.</text>
</comment>
<dbReference type="AlphaFoldDB" id="A0A9N8VY49"/>
<feature type="domain" description="Kinesin motor" evidence="6">
    <location>
        <begin position="10"/>
        <end position="90"/>
    </location>
</feature>
<organism evidence="7 8">
    <name type="scientific">Paraglomus brasilianum</name>
    <dbReference type="NCBI Taxonomy" id="144538"/>
    <lineage>
        <taxon>Eukaryota</taxon>
        <taxon>Fungi</taxon>
        <taxon>Fungi incertae sedis</taxon>
        <taxon>Mucoromycota</taxon>
        <taxon>Glomeromycotina</taxon>
        <taxon>Glomeromycetes</taxon>
        <taxon>Paraglomerales</taxon>
        <taxon>Paraglomeraceae</taxon>
        <taxon>Paraglomus</taxon>
    </lineage>
</organism>
<name>A0A9N8VY49_9GLOM</name>
<reference evidence="7" key="1">
    <citation type="submission" date="2021-06" db="EMBL/GenBank/DDBJ databases">
        <authorList>
            <person name="Kallberg Y."/>
            <person name="Tangrot J."/>
            <person name="Rosling A."/>
        </authorList>
    </citation>
    <scope>NUCLEOTIDE SEQUENCE</scope>
    <source>
        <strain evidence="7">BR232B</strain>
    </source>
</reference>
<dbReference type="InterPro" id="IPR027417">
    <property type="entry name" value="P-loop_NTPase"/>
</dbReference>
<comment type="caution">
    <text evidence="5">Lacks conserved residue(s) required for the propagation of feature annotation.</text>
</comment>
<comment type="caution">
    <text evidence="7">The sequence shown here is derived from an EMBL/GenBank/DDBJ whole genome shotgun (WGS) entry which is preliminary data.</text>
</comment>
<dbReference type="OrthoDB" id="3176171at2759"/>
<keyword evidence="4" id="KW-0206">Cytoskeleton</keyword>
<keyword evidence="3" id="KW-0505">Motor protein</keyword>
<evidence type="ECO:0000256" key="5">
    <source>
        <dbReference type="PROSITE-ProRule" id="PRU00283"/>
    </source>
</evidence>
<comment type="subcellular location">
    <subcellularLocation>
        <location evidence="1">Cytoplasm</location>
        <location evidence="1">Cytoskeleton</location>
    </subcellularLocation>
</comment>
<dbReference type="GO" id="GO:0005524">
    <property type="term" value="F:ATP binding"/>
    <property type="evidence" value="ECO:0007669"/>
    <property type="project" value="InterPro"/>
</dbReference>